<dbReference type="Proteomes" id="UP001432322">
    <property type="component" value="Unassembled WGS sequence"/>
</dbReference>
<dbReference type="InterPro" id="IPR034754">
    <property type="entry name" value="GEMIN8"/>
</dbReference>
<protein>
    <recommendedName>
        <fullName evidence="4">Gem-associated protein 8</fullName>
    </recommendedName>
</protein>
<dbReference type="EMBL" id="BTSY01000003">
    <property type="protein sequence ID" value="GMT18668.1"/>
    <property type="molecule type" value="Genomic_DNA"/>
</dbReference>
<comment type="caution">
    <text evidence="2">The sequence shown here is derived from an EMBL/GenBank/DDBJ whole genome shotgun (WGS) entry which is preliminary data.</text>
</comment>
<evidence type="ECO:0008006" key="4">
    <source>
        <dbReference type="Google" id="ProtNLM"/>
    </source>
</evidence>
<evidence type="ECO:0000313" key="3">
    <source>
        <dbReference type="Proteomes" id="UP001432322"/>
    </source>
</evidence>
<evidence type="ECO:0000313" key="2">
    <source>
        <dbReference type="EMBL" id="GMT18668.1"/>
    </source>
</evidence>
<name>A0AAV5VK76_9BILA</name>
<organism evidence="2 3">
    <name type="scientific">Pristionchus fissidentatus</name>
    <dbReference type="NCBI Taxonomy" id="1538716"/>
    <lineage>
        <taxon>Eukaryota</taxon>
        <taxon>Metazoa</taxon>
        <taxon>Ecdysozoa</taxon>
        <taxon>Nematoda</taxon>
        <taxon>Chromadorea</taxon>
        <taxon>Rhabditida</taxon>
        <taxon>Rhabditina</taxon>
        <taxon>Diplogasteromorpha</taxon>
        <taxon>Diplogasteroidea</taxon>
        <taxon>Neodiplogasteridae</taxon>
        <taxon>Pristionchus</taxon>
    </lineage>
</organism>
<sequence>MLVYWKQEWAREARFDSFWKHFEASERWRKGHQEARAELNKSPRMEVNITGKRAKLERRLEVKKEEEMGEGPSRDEEEEEDKEEEERGEEMNEEMKEFFRQTLKHRAEREAMRNASKKEDEKKKSSHWIRIDNEEYMPADKIGVEGIQSRSFAAPNEPAAVEEKRTQARLLYGDNWDKVLSMESEMDMKFRRICDETQPPLWPVIPFRL</sequence>
<feature type="compositionally biased region" description="Basic and acidic residues" evidence="1">
    <location>
        <begin position="34"/>
        <end position="44"/>
    </location>
</feature>
<proteinExistence type="predicted"/>
<gene>
    <name evidence="2" type="ORF">PFISCL1PPCAC_9965</name>
</gene>
<feature type="compositionally biased region" description="Acidic residues" evidence="1">
    <location>
        <begin position="75"/>
        <end position="88"/>
    </location>
</feature>
<dbReference type="Pfam" id="PF15348">
    <property type="entry name" value="GEMIN8"/>
    <property type="match status" value="1"/>
</dbReference>
<dbReference type="PANTHER" id="PTHR16238:SF7">
    <property type="entry name" value="GEM-ASSOCIATED PROTEIN 8"/>
    <property type="match status" value="1"/>
</dbReference>
<reference evidence="2" key="1">
    <citation type="submission" date="2023-10" db="EMBL/GenBank/DDBJ databases">
        <title>Genome assembly of Pristionchus species.</title>
        <authorList>
            <person name="Yoshida K."/>
            <person name="Sommer R.J."/>
        </authorList>
    </citation>
    <scope>NUCLEOTIDE SEQUENCE</scope>
    <source>
        <strain evidence="2">RS5133</strain>
    </source>
</reference>
<keyword evidence="3" id="KW-1185">Reference proteome</keyword>
<accession>A0AAV5VK76</accession>
<feature type="compositionally biased region" description="Basic and acidic residues" evidence="1">
    <location>
        <begin position="57"/>
        <end position="66"/>
    </location>
</feature>
<dbReference type="PANTHER" id="PTHR16238">
    <property type="entry name" value="GEM-ASSOCIATED PROTEIN 8"/>
    <property type="match status" value="1"/>
</dbReference>
<dbReference type="AlphaFoldDB" id="A0AAV5VK76"/>
<dbReference type="GO" id="GO:0000387">
    <property type="term" value="P:spliceosomal snRNP assembly"/>
    <property type="evidence" value="ECO:0007669"/>
    <property type="project" value="InterPro"/>
</dbReference>
<feature type="region of interest" description="Disordered" evidence="1">
    <location>
        <begin position="34"/>
        <end position="95"/>
    </location>
</feature>
<dbReference type="GO" id="GO:0032797">
    <property type="term" value="C:SMN complex"/>
    <property type="evidence" value="ECO:0007669"/>
    <property type="project" value="InterPro"/>
</dbReference>
<evidence type="ECO:0000256" key="1">
    <source>
        <dbReference type="SAM" id="MobiDB-lite"/>
    </source>
</evidence>